<dbReference type="OMA" id="PDNYEPN"/>
<keyword evidence="4" id="KW-0333">Golgi apparatus</keyword>
<accession>A0A1X0SEV1</accession>
<reference evidence="9 10" key="1">
    <citation type="journal article" date="2016" name="Proc. Natl. Acad. Sci. U.S.A.">
        <title>Lipid metabolic changes in an early divergent fungus govern the establishment of a mutualistic symbiosis with endobacteria.</title>
        <authorList>
            <person name="Lastovetsky O.A."/>
            <person name="Gaspar M.L."/>
            <person name="Mondo S.J."/>
            <person name="LaButti K.M."/>
            <person name="Sandor L."/>
            <person name="Grigoriev I.V."/>
            <person name="Henry S.A."/>
            <person name="Pawlowska T.E."/>
        </authorList>
    </citation>
    <scope>NUCLEOTIDE SEQUENCE [LARGE SCALE GENOMIC DNA]</scope>
    <source>
        <strain evidence="9 10">ATCC 11559</strain>
    </source>
</reference>
<dbReference type="SMART" id="SM00809">
    <property type="entry name" value="Alpha_adaptinC2"/>
    <property type="match status" value="1"/>
</dbReference>
<dbReference type="InterPro" id="IPR008152">
    <property type="entry name" value="Clathrin_a/b/g-adaptin_app_Ig"/>
</dbReference>
<dbReference type="FunFam" id="1.20.5.170:FF:000024">
    <property type="entry name" value="VHS domain-containing protein"/>
    <property type="match status" value="1"/>
</dbReference>
<dbReference type="SUPFAM" id="SSF49348">
    <property type="entry name" value="Clathrin adaptor appendage domain"/>
    <property type="match status" value="1"/>
</dbReference>
<dbReference type="PROSITE" id="PS50179">
    <property type="entry name" value="VHS"/>
    <property type="match status" value="1"/>
</dbReference>
<evidence type="ECO:0000259" key="8">
    <source>
        <dbReference type="PROSITE" id="PS50909"/>
    </source>
</evidence>
<dbReference type="InterPro" id="IPR002014">
    <property type="entry name" value="VHS_dom"/>
</dbReference>
<evidence type="ECO:0000259" key="7">
    <source>
        <dbReference type="PROSITE" id="PS50180"/>
    </source>
</evidence>
<dbReference type="GO" id="GO:0043130">
    <property type="term" value="F:ubiquitin binding"/>
    <property type="evidence" value="ECO:0007669"/>
    <property type="project" value="InterPro"/>
</dbReference>
<feature type="domain" description="GAE" evidence="7">
    <location>
        <begin position="440"/>
        <end position="550"/>
    </location>
</feature>
<dbReference type="InterPro" id="IPR004152">
    <property type="entry name" value="GAT_dom"/>
</dbReference>
<dbReference type="GO" id="GO:0043328">
    <property type="term" value="P:protein transport to vacuole involved in ubiquitin-dependent protein catabolic process via the multivesicular body sorting pathway"/>
    <property type="evidence" value="ECO:0007669"/>
    <property type="project" value="TreeGrafter"/>
</dbReference>
<dbReference type="GO" id="GO:0005802">
    <property type="term" value="C:trans-Golgi network"/>
    <property type="evidence" value="ECO:0007669"/>
    <property type="project" value="TreeGrafter"/>
</dbReference>
<dbReference type="AlphaFoldDB" id="A0A1X0SEV1"/>
<dbReference type="Pfam" id="PF00790">
    <property type="entry name" value="VHS"/>
    <property type="match status" value="1"/>
</dbReference>
<dbReference type="SUPFAM" id="SSF48464">
    <property type="entry name" value="ENTH/VHS domain"/>
    <property type="match status" value="1"/>
</dbReference>
<gene>
    <name evidence="9" type="ORF">BCV71DRAFT_224361</name>
</gene>
<dbReference type="GO" id="GO:0035091">
    <property type="term" value="F:phosphatidylinositol binding"/>
    <property type="evidence" value="ECO:0007669"/>
    <property type="project" value="InterPro"/>
</dbReference>
<dbReference type="Pfam" id="PF02883">
    <property type="entry name" value="Alpha_adaptinC2"/>
    <property type="match status" value="1"/>
</dbReference>
<evidence type="ECO:0000313" key="10">
    <source>
        <dbReference type="Proteomes" id="UP000242381"/>
    </source>
</evidence>
<feature type="domain" description="GAT" evidence="8">
    <location>
        <begin position="175"/>
        <end position="301"/>
    </location>
</feature>
<protein>
    <submittedName>
        <fullName evidence="9">VHS-domain-containing protein</fullName>
    </submittedName>
</protein>
<dbReference type="InterPro" id="IPR008153">
    <property type="entry name" value="GAE_dom"/>
</dbReference>
<name>A0A1X0SEV1_RHIZD</name>
<dbReference type="Pfam" id="PF03127">
    <property type="entry name" value="GAT"/>
    <property type="match status" value="1"/>
</dbReference>
<keyword evidence="2" id="KW-0813">Transport</keyword>
<dbReference type="Gene3D" id="1.25.40.90">
    <property type="match status" value="1"/>
</dbReference>
<dbReference type="GO" id="GO:0006896">
    <property type="term" value="P:Golgi to vacuole transport"/>
    <property type="evidence" value="ECO:0007669"/>
    <property type="project" value="UniProtKB-ARBA"/>
</dbReference>
<evidence type="ECO:0000259" key="6">
    <source>
        <dbReference type="PROSITE" id="PS50179"/>
    </source>
</evidence>
<dbReference type="Proteomes" id="UP000242381">
    <property type="component" value="Unassembled WGS sequence"/>
</dbReference>
<evidence type="ECO:0000256" key="5">
    <source>
        <dbReference type="ARBA" id="ARBA00053552"/>
    </source>
</evidence>
<dbReference type="Gene3D" id="1.20.58.160">
    <property type="match status" value="1"/>
</dbReference>
<proteinExistence type="predicted"/>
<sequence length="550" mass="61283">MPSTLVTLIEGACSPARFEPELSINLEICEMINKKQGTAPREAASTIVKLVNSKNINQAMLALTLLDNCVKNCGYPFHLQIATKEFLNELVKKFPERPAPFPNPVTQRILYLIKEWKVALADMSKHKDDLVHIKDMYRLLRFKGYRFPELKDASIAALAPSDSLKSAHELEEEDRLAQSAKLQELIRRGRPQDLVEANRLMKIMSGYDTRQVPDYSQKFEDELHKVQEKAILLYEMLETVKPGDSIERNDTIVDLKNACASAQPKIQKLITEEEDNDKIENLLTLNDMINNVMAKYADIRKGLFDTHYEISGKPPSANTNSGEEPKQAISLIDLDDDNTGNGQSTGAGQSTNVLNELSDIFGSNVAISPPNNNNNNNHNNTMVDIFGSTTTVANSTTNNNDLFDILGGSQSTSNNSIASPSLHNVNVSPQQAASPVLNQGKIETATLVNKNGLHIELDIKQVDIKYYIKAYFSNLSTAPMDRLMLRLAAPKSMQIKMEPQSSQTLAPKSTRSVTQNIVINNSNKENLRLRYKVSYEQFGVDMELAGDFHA</sequence>
<comment type="subcellular location">
    <subcellularLocation>
        <location evidence="1">Golgi apparatus</location>
        <location evidence="1">trans-Golgi network</location>
    </subcellularLocation>
</comment>
<dbReference type="SMART" id="SM00288">
    <property type="entry name" value="VHS"/>
    <property type="match status" value="1"/>
</dbReference>
<dbReference type="GO" id="GO:0005829">
    <property type="term" value="C:cytosol"/>
    <property type="evidence" value="ECO:0007669"/>
    <property type="project" value="GOC"/>
</dbReference>
<dbReference type="PROSITE" id="PS50180">
    <property type="entry name" value="GAE"/>
    <property type="match status" value="1"/>
</dbReference>
<dbReference type="GO" id="GO:0006895">
    <property type="term" value="P:Golgi to endosome transport"/>
    <property type="evidence" value="ECO:0007669"/>
    <property type="project" value="TreeGrafter"/>
</dbReference>
<feature type="domain" description="VHS" evidence="6">
    <location>
        <begin position="12"/>
        <end position="148"/>
    </location>
</feature>
<dbReference type="SUPFAM" id="SSF89009">
    <property type="entry name" value="GAT-like domain"/>
    <property type="match status" value="1"/>
</dbReference>
<dbReference type="CDD" id="cd16998">
    <property type="entry name" value="VHS_GGA_fungi"/>
    <property type="match status" value="1"/>
</dbReference>
<comment type="function">
    <text evidence="5">May play a role in the regulation of membrane traffic through the trans-Golgi network.</text>
</comment>
<dbReference type="InterPro" id="IPR008942">
    <property type="entry name" value="ENTH_VHS"/>
</dbReference>
<dbReference type="Gene3D" id="2.60.40.1230">
    <property type="match status" value="1"/>
</dbReference>
<evidence type="ECO:0000256" key="1">
    <source>
        <dbReference type="ARBA" id="ARBA00004601"/>
    </source>
</evidence>
<dbReference type="InterPro" id="IPR013041">
    <property type="entry name" value="Clathrin_app_Ig-like_sf"/>
</dbReference>
<evidence type="ECO:0000256" key="4">
    <source>
        <dbReference type="ARBA" id="ARBA00023034"/>
    </source>
</evidence>
<dbReference type="EMBL" id="KV921264">
    <property type="protein sequence ID" value="ORE22691.1"/>
    <property type="molecule type" value="Genomic_DNA"/>
</dbReference>
<dbReference type="InterPro" id="IPR038425">
    <property type="entry name" value="GAT_sf"/>
</dbReference>
<evidence type="ECO:0000256" key="2">
    <source>
        <dbReference type="ARBA" id="ARBA00022448"/>
    </source>
</evidence>
<dbReference type="InterPro" id="IPR052653">
    <property type="entry name" value="ARF-binding"/>
</dbReference>
<dbReference type="VEuPathDB" id="FungiDB:BCV72DRAFT_248188"/>
<dbReference type="FunFam" id="1.25.40.90:FF:000008">
    <property type="entry name" value="VHS domain protein"/>
    <property type="match status" value="1"/>
</dbReference>
<dbReference type="PANTHER" id="PTHR47180:SF1">
    <property type="entry name" value="ADP-RIBOSYLATION FACTOR-BINDING PROTEIN GGA1-RELATED"/>
    <property type="match status" value="1"/>
</dbReference>
<evidence type="ECO:0000313" key="9">
    <source>
        <dbReference type="EMBL" id="ORE22691.1"/>
    </source>
</evidence>
<organism evidence="9 10">
    <name type="scientific">Rhizopus microsporus</name>
    <dbReference type="NCBI Taxonomy" id="58291"/>
    <lineage>
        <taxon>Eukaryota</taxon>
        <taxon>Fungi</taxon>
        <taxon>Fungi incertae sedis</taxon>
        <taxon>Mucoromycota</taxon>
        <taxon>Mucoromycotina</taxon>
        <taxon>Mucoromycetes</taxon>
        <taxon>Mucorales</taxon>
        <taxon>Mucorineae</taxon>
        <taxon>Rhizopodaceae</taxon>
        <taxon>Rhizopus</taxon>
    </lineage>
</organism>
<dbReference type="Gene3D" id="1.20.5.170">
    <property type="match status" value="1"/>
</dbReference>
<evidence type="ECO:0000256" key="3">
    <source>
        <dbReference type="ARBA" id="ARBA00022927"/>
    </source>
</evidence>
<dbReference type="PROSITE" id="PS50909">
    <property type="entry name" value="GAT"/>
    <property type="match status" value="1"/>
</dbReference>
<keyword evidence="3" id="KW-0653">Protein transport</keyword>
<dbReference type="PANTHER" id="PTHR47180">
    <property type="entry name" value="ADP-RIBOSYLATION FACTOR-BINDING PROTEIN GGA1-RELATED"/>
    <property type="match status" value="1"/>
</dbReference>